<dbReference type="AlphaFoldDB" id="A0A1I7RUR4"/>
<evidence type="ECO:0000256" key="2">
    <source>
        <dbReference type="ARBA" id="ARBA00022475"/>
    </source>
</evidence>
<reference evidence="15" key="1">
    <citation type="submission" date="2016-11" db="UniProtKB">
        <authorList>
            <consortium name="WormBaseParasite"/>
        </authorList>
    </citation>
    <scope>IDENTIFICATION</scope>
</reference>
<dbReference type="OrthoDB" id="6076970at2759"/>
<dbReference type="GO" id="GO:0042277">
    <property type="term" value="F:peptide binding"/>
    <property type="evidence" value="ECO:0007669"/>
    <property type="project" value="TreeGrafter"/>
</dbReference>
<dbReference type="CDD" id="cd00637">
    <property type="entry name" value="7tm_classA_rhodopsin-like"/>
    <property type="match status" value="1"/>
</dbReference>
<feature type="transmembrane region" description="Helical" evidence="9">
    <location>
        <begin position="244"/>
        <end position="265"/>
    </location>
</feature>
<evidence type="ECO:0000313" key="11">
    <source>
        <dbReference type="EMBL" id="CAD5219919.1"/>
    </source>
</evidence>
<dbReference type="eggNOG" id="KOG3656">
    <property type="taxonomic scope" value="Eukaryota"/>
</dbReference>
<dbReference type="GO" id="GO:0043005">
    <property type="term" value="C:neuron projection"/>
    <property type="evidence" value="ECO:0007669"/>
    <property type="project" value="TreeGrafter"/>
</dbReference>
<feature type="transmembrane region" description="Helical" evidence="9">
    <location>
        <begin position="153"/>
        <end position="182"/>
    </location>
</feature>
<keyword evidence="2" id="KW-1003">Cell membrane</keyword>
<evidence type="ECO:0000256" key="5">
    <source>
        <dbReference type="ARBA" id="ARBA00023040"/>
    </source>
</evidence>
<feature type="transmembrane region" description="Helical" evidence="9">
    <location>
        <begin position="76"/>
        <end position="97"/>
    </location>
</feature>
<dbReference type="InterPro" id="IPR017452">
    <property type="entry name" value="GPCR_Rhodpsn_7TM"/>
</dbReference>
<feature type="domain" description="G-protein coupled receptors family 1 profile" evidence="10">
    <location>
        <begin position="30"/>
        <end position="349"/>
    </location>
</feature>
<evidence type="ECO:0000256" key="4">
    <source>
        <dbReference type="ARBA" id="ARBA00022989"/>
    </source>
</evidence>
<keyword evidence="14" id="KW-1185">Reference proteome</keyword>
<evidence type="ECO:0000256" key="8">
    <source>
        <dbReference type="ARBA" id="ARBA00023224"/>
    </source>
</evidence>
<dbReference type="Proteomes" id="UP000095284">
    <property type="component" value="Unplaced"/>
</dbReference>
<name>A0A1I7RUR4_BURXY</name>
<keyword evidence="6 9" id="KW-0472">Membrane</keyword>
<evidence type="ECO:0000313" key="12">
    <source>
        <dbReference type="EMBL" id="CAG9105554.1"/>
    </source>
</evidence>
<dbReference type="PRINTS" id="PR00237">
    <property type="entry name" value="GPCRRHODOPSN"/>
</dbReference>
<feature type="transmembrane region" description="Helical" evidence="9">
    <location>
        <begin position="202"/>
        <end position="223"/>
    </location>
</feature>
<evidence type="ECO:0000313" key="14">
    <source>
        <dbReference type="Proteomes" id="UP000659654"/>
    </source>
</evidence>
<organism evidence="13 15">
    <name type="scientific">Bursaphelenchus xylophilus</name>
    <name type="common">Pinewood nematode worm</name>
    <name type="synonym">Aphelenchoides xylophilus</name>
    <dbReference type="NCBI Taxonomy" id="6326"/>
    <lineage>
        <taxon>Eukaryota</taxon>
        <taxon>Metazoa</taxon>
        <taxon>Ecdysozoa</taxon>
        <taxon>Nematoda</taxon>
        <taxon>Chromadorea</taxon>
        <taxon>Rhabditida</taxon>
        <taxon>Tylenchina</taxon>
        <taxon>Tylenchomorpha</taxon>
        <taxon>Aphelenchoidea</taxon>
        <taxon>Aphelenchoididae</taxon>
        <taxon>Bursaphelenchus</taxon>
    </lineage>
</organism>
<sequence>MTEYTVMDNFFADYAVIILYAVLALTGLIGNFWVMMTVSNQLFGTYVFTTKGKDCPIRRQKSLGRSVTGVQSSACIYLLMLSVVDLISFVPVPLLAVDILENRWPYGISVCKLLYACEAVNKSLSPLILTALSVDRYIAVCRPTFMWMRRSRFACLVIFVCSMISFLFILPVTAHATVSVIPDFKGDEHRKCVVQMSRTFDLLHSVTCYVLPLFFICSVYVAILRRLYEHTRRSSMASKTTISLSRVVKCSVMVVAFYFICWTPYWGMRILSLFAEDPQLQPQPAFDLDLPESPMHLPKLQQNLTDKLMIPYADDAEMNEFTDFRHMMLLMYLVHALPYTQSAFNWLFYAFLNKNLRHSHKLPQGTRSALTSTPIENGHGNLSFGTGTPIWRNIQSMGVYLKANGLDPSHSLLKLSPFKSKRIRSRSTTCLESLPDTTRLKDDHSHLSTPLTSPRCASTGNCSPLKSGRYLTVNPKANLLSAEAPFFELPSDASDVSGNSQTPFCSVRRATSERRRTDPLTDQTIKLDTARTVPDCGMFMNDIYIGPLNPSQNSTPLQPKLFDPSSPTTKFQPESPLVNCNAKSVKPPDIRTSLIQESAPNTLDFHSVEWL</sequence>
<dbReference type="SMR" id="A0A1I7RUR4"/>
<dbReference type="Gene3D" id="1.20.1070.10">
    <property type="entry name" value="Rhodopsin 7-helix transmembrane proteins"/>
    <property type="match status" value="1"/>
</dbReference>
<dbReference type="PROSITE" id="PS50262">
    <property type="entry name" value="G_PROTEIN_RECEP_F1_2"/>
    <property type="match status" value="1"/>
</dbReference>
<dbReference type="EMBL" id="CAJFCV020000003">
    <property type="protein sequence ID" value="CAG9105554.1"/>
    <property type="molecule type" value="Genomic_DNA"/>
</dbReference>
<dbReference type="EMBL" id="CAJFDI010000003">
    <property type="protein sequence ID" value="CAD5219919.1"/>
    <property type="molecule type" value="Genomic_DNA"/>
</dbReference>
<keyword evidence="5" id="KW-0297">G-protein coupled receptor</keyword>
<evidence type="ECO:0000256" key="7">
    <source>
        <dbReference type="ARBA" id="ARBA00023170"/>
    </source>
</evidence>
<protein>
    <submittedName>
        <fullName evidence="11">(pine wood nematode) hypothetical protein</fullName>
    </submittedName>
    <submittedName>
        <fullName evidence="15">G_PROTEIN_RECEP_F1_2 domain-containing protein</fullName>
    </submittedName>
</protein>
<evidence type="ECO:0000256" key="9">
    <source>
        <dbReference type="SAM" id="Phobius"/>
    </source>
</evidence>
<keyword evidence="4 9" id="KW-1133">Transmembrane helix</keyword>
<dbReference type="Proteomes" id="UP000659654">
    <property type="component" value="Unassembled WGS sequence"/>
</dbReference>
<dbReference type="PANTHER" id="PTHR24229">
    <property type="entry name" value="NEUROPEPTIDES RECEPTOR"/>
    <property type="match status" value="1"/>
</dbReference>
<evidence type="ECO:0000313" key="15">
    <source>
        <dbReference type="WBParaSite" id="BXY_0447400.1"/>
    </source>
</evidence>
<keyword evidence="8" id="KW-0807">Transducer</keyword>
<keyword evidence="3 9" id="KW-0812">Transmembrane</keyword>
<evidence type="ECO:0000259" key="10">
    <source>
        <dbReference type="PROSITE" id="PS50262"/>
    </source>
</evidence>
<dbReference type="Proteomes" id="UP000582659">
    <property type="component" value="Unassembled WGS sequence"/>
</dbReference>
<dbReference type="InterPro" id="IPR000276">
    <property type="entry name" value="GPCR_Rhodpsn"/>
</dbReference>
<dbReference type="GO" id="GO:0005886">
    <property type="term" value="C:plasma membrane"/>
    <property type="evidence" value="ECO:0007669"/>
    <property type="project" value="UniProtKB-SubCell"/>
</dbReference>
<feature type="transmembrane region" description="Helical" evidence="9">
    <location>
        <begin position="12"/>
        <end position="34"/>
    </location>
</feature>
<dbReference type="WBParaSite" id="BXY_0447400.1">
    <property type="protein sequence ID" value="BXY_0447400.1"/>
    <property type="gene ID" value="BXY_0447400"/>
</dbReference>
<evidence type="ECO:0000256" key="3">
    <source>
        <dbReference type="ARBA" id="ARBA00022692"/>
    </source>
</evidence>
<evidence type="ECO:0000256" key="6">
    <source>
        <dbReference type="ARBA" id="ARBA00023136"/>
    </source>
</evidence>
<evidence type="ECO:0000313" key="13">
    <source>
        <dbReference type="Proteomes" id="UP000095284"/>
    </source>
</evidence>
<dbReference type="PANTHER" id="PTHR24229:SF84">
    <property type="entry name" value="G-PROTEIN COUPLED RECEPTORS FAMILY 1 PROFILE DOMAIN-CONTAINING PROTEIN"/>
    <property type="match status" value="1"/>
</dbReference>
<dbReference type="Pfam" id="PF00001">
    <property type="entry name" value="7tm_1"/>
    <property type="match status" value="1"/>
</dbReference>
<gene>
    <name evidence="11" type="ORF">BXYJ_LOCUS5919</name>
</gene>
<reference evidence="12" key="2">
    <citation type="submission" date="2020-08" db="EMBL/GenBank/DDBJ databases">
        <authorList>
            <person name="Kikuchi T."/>
        </authorList>
    </citation>
    <scope>NUCLEOTIDE SEQUENCE</scope>
    <source>
        <strain evidence="11">Ka4C1</strain>
    </source>
</reference>
<keyword evidence="7" id="KW-0675">Receptor</keyword>
<dbReference type="SUPFAM" id="SSF81321">
    <property type="entry name" value="Family A G protein-coupled receptor-like"/>
    <property type="match status" value="1"/>
</dbReference>
<comment type="subcellular location">
    <subcellularLocation>
        <location evidence="1">Cell membrane</location>
        <topology evidence="1">Multi-pass membrane protein</topology>
    </subcellularLocation>
</comment>
<accession>A0A1I7RUR4</accession>
<proteinExistence type="predicted"/>
<dbReference type="GO" id="GO:0004930">
    <property type="term" value="F:G protein-coupled receptor activity"/>
    <property type="evidence" value="ECO:0007669"/>
    <property type="project" value="UniProtKB-KW"/>
</dbReference>
<evidence type="ECO:0000256" key="1">
    <source>
        <dbReference type="ARBA" id="ARBA00004651"/>
    </source>
</evidence>